<proteinExistence type="predicted"/>
<keyword evidence="3" id="KW-1185">Reference proteome</keyword>
<reference evidence="2 3" key="1">
    <citation type="journal article" date="2019" name="Commun. Biol.">
        <title>The bagworm genome reveals a unique fibroin gene that provides high tensile strength.</title>
        <authorList>
            <person name="Kono N."/>
            <person name="Nakamura H."/>
            <person name="Ohtoshi R."/>
            <person name="Tomita M."/>
            <person name="Numata K."/>
            <person name="Arakawa K."/>
        </authorList>
    </citation>
    <scope>NUCLEOTIDE SEQUENCE [LARGE SCALE GENOMIC DNA]</scope>
</reference>
<comment type="caution">
    <text evidence="2">The sequence shown here is derived from an EMBL/GenBank/DDBJ whole genome shotgun (WGS) entry which is preliminary data.</text>
</comment>
<dbReference type="AlphaFoldDB" id="A0A4C2A3K8"/>
<evidence type="ECO:0000313" key="2">
    <source>
        <dbReference type="EMBL" id="GBP93565.1"/>
    </source>
</evidence>
<evidence type="ECO:0000256" key="1">
    <source>
        <dbReference type="SAM" id="MobiDB-lite"/>
    </source>
</evidence>
<sequence length="130" mass="13865">MSGQAPRRLQRGRRAARRTLQRPVSAGGSHTSALCVRMAAVPSRLHFNEYGDISFGAVVSIRDLNKLRVVTKCAEPVRGAARARRTARVFGSTHARRTACVCPQGVGRDLDGMIAGGFSHSLALAGNVVV</sequence>
<organism evidence="2 3">
    <name type="scientific">Eumeta variegata</name>
    <name type="common">Bagworm moth</name>
    <name type="synonym">Eumeta japonica</name>
    <dbReference type="NCBI Taxonomy" id="151549"/>
    <lineage>
        <taxon>Eukaryota</taxon>
        <taxon>Metazoa</taxon>
        <taxon>Ecdysozoa</taxon>
        <taxon>Arthropoda</taxon>
        <taxon>Hexapoda</taxon>
        <taxon>Insecta</taxon>
        <taxon>Pterygota</taxon>
        <taxon>Neoptera</taxon>
        <taxon>Endopterygota</taxon>
        <taxon>Lepidoptera</taxon>
        <taxon>Glossata</taxon>
        <taxon>Ditrysia</taxon>
        <taxon>Tineoidea</taxon>
        <taxon>Psychidae</taxon>
        <taxon>Oiketicinae</taxon>
        <taxon>Eumeta</taxon>
    </lineage>
</organism>
<gene>
    <name evidence="2" type="ORF">EVAR_90131_1</name>
</gene>
<dbReference type="EMBL" id="BGZK01002391">
    <property type="protein sequence ID" value="GBP93565.1"/>
    <property type="molecule type" value="Genomic_DNA"/>
</dbReference>
<feature type="compositionally biased region" description="Basic residues" evidence="1">
    <location>
        <begin position="8"/>
        <end position="20"/>
    </location>
</feature>
<feature type="region of interest" description="Disordered" evidence="1">
    <location>
        <begin position="1"/>
        <end position="28"/>
    </location>
</feature>
<dbReference type="Proteomes" id="UP000299102">
    <property type="component" value="Unassembled WGS sequence"/>
</dbReference>
<accession>A0A4C2A3K8</accession>
<evidence type="ECO:0000313" key="3">
    <source>
        <dbReference type="Proteomes" id="UP000299102"/>
    </source>
</evidence>
<name>A0A4C2A3K8_EUMVA</name>
<protein>
    <submittedName>
        <fullName evidence="2">Uncharacterized protein</fullName>
    </submittedName>
</protein>